<feature type="compositionally biased region" description="Basic and acidic residues" evidence="1">
    <location>
        <begin position="20"/>
        <end position="29"/>
    </location>
</feature>
<evidence type="ECO:0000313" key="3">
    <source>
        <dbReference type="Proteomes" id="UP000033647"/>
    </source>
</evidence>
<dbReference type="Proteomes" id="UP000033647">
    <property type="component" value="Unassembled WGS sequence"/>
</dbReference>
<dbReference type="OrthoDB" id="10506739at2759"/>
<evidence type="ECO:0000256" key="1">
    <source>
        <dbReference type="SAM" id="MobiDB-lite"/>
    </source>
</evidence>
<comment type="caution">
    <text evidence="2">The sequence shown here is derived from an EMBL/GenBank/DDBJ whole genome shotgun (WGS) entry which is preliminary data.</text>
</comment>
<proteinExistence type="predicted"/>
<name>A0A0F4GK03_9PEZI</name>
<feature type="compositionally biased region" description="Polar residues" evidence="1">
    <location>
        <begin position="61"/>
        <end position="80"/>
    </location>
</feature>
<protein>
    <submittedName>
        <fullName evidence="2">Uncharacterized protein</fullName>
    </submittedName>
</protein>
<gene>
    <name evidence="2" type="ORF">TI39_contig464g00004</name>
</gene>
<sequence>MAAPPETMPEKSPSGQHPDPAIHRPKDTGVDSIARLSRKTRKSPNKSGILFRGYGGDPPAQHSQDNCESQRNADQNTDRPTPTPPDGSKSRRKSEVQFKAQRAAQPDHLSRDDGRLWRAQSEIHDLERQLDAMKLQFVYLANLVHDMDSGILTSFFNAHGNIGMSRTEYLEADVELLESSALVENKSPMNNAS</sequence>
<feature type="region of interest" description="Disordered" evidence="1">
    <location>
        <begin position="1"/>
        <end position="113"/>
    </location>
</feature>
<accession>A0A0F4GK03</accession>
<keyword evidence="3" id="KW-1185">Reference proteome</keyword>
<organism evidence="2 3">
    <name type="scientific">Zymoseptoria brevis</name>
    <dbReference type="NCBI Taxonomy" id="1047168"/>
    <lineage>
        <taxon>Eukaryota</taxon>
        <taxon>Fungi</taxon>
        <taxon>Dikarya</taxon>
        <taxon>Ascomycota</taxon>
        <taxon>Pezizomycotina</taxon>
        <taxon>Dothideomycetes</taxon>
        <taxon>Dothideomycetidae</taxon>
        <taxon>Mycosphaerellales</taxon>
        <taxon>Mycosphaerellaceae</taxon>
        <taxon>Zymoseptoria</taxon>
    </lineage>
</organism>
<dbReference type="EMBL" id="LAFY01000456">
    <property type="protein sequence ID" value="KJX97754.1"/>
    <property type="molecule type" value="Genomic_DNA"/>
</dbReference>
<evidence type="ECO:0000313" key="2">
    <source>
        <dbReference type="EMBL" id="KJX97754.1"/>
    </source>
</evidence>
<reference evidence="2 3" key="1">
    <citation type="submission" date="2015-03" db="EMBL/GenBank/DDBJ databases">
        <title>RNA-seq based gene annotation and comparative genomics of four Zymoseptoria species reveal species-specific pathogenicity related genes and transposable element activity.</title>
        <authorList>
            <person name="Grandaubert J."/>
            <person name="Bhattacharyya A."/>
            <person name="Stukenbrock E.H."/>
        </authorList>
    </citation>
    <scope>NUCLEOTIDE SEQUENCE [LARGE SCALE GENOMIC DNA]</scope>
    <source>
        <strain evidence="2 3">Zb18110</strain>
    </source>
</reference>
<dbReference type="AlphaFoldDB" id="A0A0F4GK03"/>